<dbReference type="NCBIfam" id="TIGR03472">
    <property type="entry name" value="HpnI"/>
    <property type="match status" value="1"/>
</dbReference>
<evidence type="ECO:0000256" key="6">
    <source>
        <dbReference type="ARBA" id="ARBA00022692"/>
    </source>
</evidence>
<protein>
    <submittedName>
        <fullName evidence="10">Glycosyltransferase</fullName>
    </submittedName>
</protein>
<feature type="transmembrane region" description="Helical" evidence="9">
    <location>
        <begin position="20"/>
        <end position="39"/>
    </location>
</feature>
<feature type="transmembrane region" description="Helical" evidence="9">
    <location>
        <begin position="381"/>
        <end position="400"/>
    </location>
</feature>
<evidence type="ECO:0000256" key="9">
    <source>
        <dbReference type="SAM" id="Phobius"/>
    </source>
</evidence>
<dbReference type="AlphaFoldDB" id="A0A3N6NPN7"/>
<accession>A0A3N6NPN7</accession>
<comment type="pathway">
    <text evidence="2">Lipid metabolism; sphingolipid metabolism.</text>
</comment>
<comment type="caution">
    <text evidence="10">The sequence shown here is derived from an EMBL/GenBank/DDBJ whole genome shotgun (WGS) entry which is preliminary data.</text>
</comment>
<keyword evidence="4" id="KW-0328">Glycosyltransferase</keyword>
<evidence type="ECO:0000313" key="11">
    <source>
        <dbReference type="Proteomes" id="UP000272778"/>
    </source>
</evidence>
<comment type="subcellular location">
    <subcellularLocation>
        <location evidence="1">Membrane</location>
        <topology evidence="1">Multi-pass membrane protein</topology>
    </subcellularLocation>
</comment>
<evidence type="ECO:0000256" key="8">
    <source>
        <dbReference type="ARBA" id="ARBA00023136"/>
    </source>
</evidence>
<dbReference type="PANTHER" id="PTHR12726:SF0">
    <property type="entry name" value="CERAMIDE GLUCOSYLTRANSFERASE"/>
    <property type="match status" value="1"/>
</dbReference>
<reference evidence="10 11" key="1">
    <citation type="submission" date="2018-11" db="EMBL/GenBank/DDBJ databases">
        <title>Paraburkholderia sp. DHOA04, isolated from soil.</title>
        <authorList>
            <person name="Gao Z.-H."/>
            <person name="Qiu L.-H."/>
            <person name="Fu J.-C."/>
        </authorList>
    </citation>
    <scope>NUCLEOTIDE SEQUENCE [LARGE SCALE GENOMIC DNA]</scope>
    <source>
        <strain evidence="10 11">DHOA04</strain>
    </source>
</reference>
<comment type="pathway">
    <text evidence="3">Sphingolipid metabolism.</text>
</comment>
<dbReference type="PANTHER" id="PTHR12726">
    <property type="entry name" value="CERAMIDE GLUCOSYLTRANSFERASE"/>
    <property type="match status" value="1"/>
</dbReference>
<dbReference type="Gene3D" id="3.90.550.10">
    <property type="entry name" value="Spore Coat Polysaccharide Biosynthesis Protein SpsA, Chain A"/>
    <property type="match status" value="1"/>
</dbReference>
<evidence type="ECO:0000256" key="7">
    <source>
        <dbReference type="ARBA" id="ARBA00022989"/>
    </source>
</evidence>
<dbReference type="Proteomes" id="UP000272778">
    <property type="component" value="Unassembled WGS sequence"/>
</dbReference>
<name>A0A3N6NPN7_9BURK</name>
<evidence type="ECO:0000256" key="2">
    <source>
        <dbReference type="ARBA" id="ARBA00004760"/>
    </source>
</evidence>
<evidence type="ECO:0000256" key="4">
    <source>
        <dbReference type="ARBA" id="ARBA00022676"/>
    </source>
</evidence>
<dbReference type="CDD" id="cd02520">
    <property type="entry name" value="Glucosylceramide_synthase"/>
    <property type="match status" value="1"/>
</dbReference>
<dbReference type="InterPro" id="IPR025993">
    <property type="entry name" value="Ceramide_glucosylTrfase"/>
</dbReference>
<dbReference type="OrthoDB" id="9814255at2"/>
<organism evidence="10 11">
    <name type="scientific">Paraburkholderia dinghuensis</name>
    <dbReference type="NCBI Taxonomy" id="2305225"/>
    <lineage>
        <taxon>Bacteria</taxon>
        <taxon>Pseudomonadati</taxon>
        <taxon>Pseudomonadota</taxon>
        <taxon>Betaproteobacteria</taxon>
        <taxon>Burkholderiales</taxon>
        <taxon>Burkholderiaceae</taxon>
        <taxon>Paraburkholderia</taxon>
    </lineage>
</organism>
<keyword evidence="5 10" id="KW-0808">Transferase</keyword>
<dbReference type="Pfam" id="PF13506">
    <property type="entry name" value="Glyco_transf_21"/>
    <property type="match status" value="1"/>
</dbReference>
<dbReference type="GO" id="GO:0008120">
    <property type="term" value="F:ceramide glucosyltransferase activity"/>
    <property type="evidence" value="ECO:0007669"/>
    <property type="project" value="TreeGrafter"/>
</dbReference>
<dbReference type="SUPFAM" id="SSF53448">
    <property type="entry name" value="Nucleotide-diphospho-sugar transferases"/>
    <property type="match status" value="1"/>
</dbReference>
<sequence length="425" mass="46132">MDVPRARRPKKGYPGVTRAVLWTLPVVAVALWAASPLTLLHLAHVLLALFAVACAVGSALGIAYCCVAAVLVRRFFAQPCNEPAYCPGVTIVKPLHGDEWNLASNLTTFFEQDYPGPIQYLFGVHDEGDAALQTVEALRTRYPDAHITVVADSRLYGPNRKIANLVNMVERAEHDLLCFADSDVSVGRDYLRHVVGTLEQPGVGLVTCLYRGLRAPGFWPRGAAASTNYHFLPGVVTGLAIGRARPCFGQTIAMTRAMLERIGGLAQFAHHLAEDHALGQAVRRTGASVAIPPFTVQHACVETTFTTLFTHELRWSRTIRAADRSGHLSSTLMHPFVLALGAVLASGGASAALALMLAALVARAALKWQTDRAIGERCRGLWLLPMWDIVQFMIFAASFLSSRVVWRGFSFSVDGNGMLSPLHDD</sequence>
<keyword evidence="6 9" id="KW-0812">Transmembrane</keyword>
<dbReference type="GO" id="GO:0016020">
    <property type="term" value="C:membrane"/>
    <property type="evidence" value="ECO:0007669"/>
    <property type="project" value="UniProtKB-SubCell"/>
</dbReference>
<dbReference type="InterPro" id="IPR029044">
    <property type="entry name" value="Nucleotide-diphossugar_trans"/>
</dbReference>
<evidence type="ECO:0000313" key="10">
    <source>
        <dbReference type="EMBL" id="RQH01683.1"/>
    </source>
</evidence>
<feature type="transmembrane region" description="Helical" evidence="9">
    <location>
        <begin position="336"/>
        <end position="361"/>
    </location>
</feature>
<evidence type="ECO:0000256" key="5">
    <source>
        <dbReference type="ARBA" id="ARBA00022679"/>
    </source>
</evidence>
<gene>
    <name evidence="10" type="ORF">D1Y85_22975</name>
</gene>
<keyword evidence="8 9" id="KW-0472">Membrane</keyword>
<keyword evidence="7 9" id="KW-1133">Transmembrane helix</keyword>
<evidence type="ECO:0000256" key="3">
    <source>
        <dbReference type="ARBA" id="ARBA00004991"/>
    </source>
</evidence>
<dbReference type="InterPro" id="IPR017835">
    <property type="entry name" value="Hopen-assoc_HpnI"/>
</dbReference>
<evidence type="ECO:0000256" key="1">
    <source>
        <dbReference type="ARBA" id="ARBA00004141"/>
    </source>
</evidence>
<keyword evidence="11" id="KW-1185">Reference proteome</keyword>
<proteinExistence type="predicted"/>
<feature type="transmembrane region" description="Helical" evidence="9">
    <location>
        <begin position="45"/>
        <end position="72"/>
    </location>
</feature>
<dbReference type="EMBL" id="RQIS01000021">
    <property type="protein sequence ID" value="RQH01683.1"/>
    <property type="molecule type" value="Genomic_DNA"/>
</dbReference>
<dbReference type="GO" id="GO:0006679">
    <property type="term" value="P:glucosylceramide biosynthetic process"/>
    <property type="evidence" value="ECO:0007669"/>
    <property type="project" value="TreeGrafter"/>
</dbReference>